<dbReference type="Gene3D" id="3.30.420.10">
    <property type="entry name" value="Ribonuclease H-like superfamily/Ribonuclease H"/>
    <property type="match status" value="1"/>
</dbReference>
<proteinExistence type="predicted"/>
<keyword evidence="3" id="KW-1185">Reference proteome</keyword>
<sequence length="228" mass="25956">MVNRRISSDLKEAAIRMWEHGWELSDICAALIVSPRSMYRWRALFDELGRVTKPPSVLRGRPRIIGSLAIQACRDVYSRNPDTYLKELQWYLAIHHDLAISIPALHSNLEKAGLTRKVLQKIAEERDEQLRTDFKNCIQNPQFFSGTGREFITDVFIRGTRYSLVAALSTNGYIAAKAIEGSYDAAEFFSFILDDVVPQMNAYPGDQSVLIMDNARIHHNEALKEALN</sequence>
<reference evidence="2 3" key="1">
    <citation type="journal article" date="2019" name="Nat. Ecol. Evol.">
        <title>Megaphylogeny resolves global patterns of mushroom evolution.</title>
        <authorList>
            <person name="Varga T."/>
            <person name="Krizsan K."/>
            <person name="Foldi C."/>
            <person name="Dima B."/>
            <person name="Sanchez-Garcia M."/>
            <person name="Sanchez-Ramirez S."/>
            <person name="Szollosi G.J."/>
            <person name="Szarkandi J.G."/>
            <person name="Papp V."/>
            <person name="Albert L."/>
            <person name="Andreopoulos W."/>
            <person name="Angelini C."/>
            <person name="Antonin V."/>
            <person name="Barry K.W."/>
            <person name="Bougher N.L."/>
            <person name="Buchanan P."/>
            <person name="Buyck B."/>
            <person name="Bense V."/>
            <person name="Catcheside P."/>
            <person name="Chovatia M."/>
            <person name="Cooper J."/>
            <person name="Damon W."/>
            <person name="Desjardin D."/>
            <person name="Finy P."/>
            <person name="Geml J."/>
            <person name="Haridas S."/>
            <person name="Hughes K."/>
            <person name="Justo A."/>
            <person name="Karasinski D."/>
            <person name="Kautmanova I."/>
            <person name="Kiss B."/>
            <person name="Kocsube S."/>
            <person name="Kotiranta H."/>
            <person name="LaButti K.M."/>
            <person name="Lechner B.E."/>
            <person name="Liimatainen K."/>
            <person name="Lipzen A."/>
            <person name="Lukacs Z."/>
            <person name="Mihaltcheva S."/>
            <person name="Morgado L.N."/>
            <person name="Niskanen T."/>
            <person name="Noordeloos M.E."/>
            <person name="Ohm R.A."/>
            <person name="Ortiz-Santana B."/>
            <person name="Ovrebo C."/>
            <person name="Racz N."/>
            <person name="Riley R."/>
            <person name="Savchenko A."/>
            <person name="Shiryaev A."/>
            <person name="Soop K."/>
            <person name="Spirin V."/>
            <person name="Szebenyi C."/>
            <person name="Tomsovsky M."/>
            <person name="Tulloss R.E."/>
            <person name="Uehling J."/>
            <person name="Grigoriev I.V."/>
            <person name="Vagvolgyi C."/>
            <person name="Papp T."/>
            <person name="Martin F.M."/>
            <person name="Miettinen O."/>
            <person name="Hibbett D.S."/>
            <person name="Nagy L.G."/>
        </authorList>
    </citation>
    <scope>NUCLEOTIDE SEQUENCE [LARGE SCALE GENOMIC DNA]</scope>
    <source>
        <strain evidence="2 3">CBS 962.96</strain>
    </source>
</reference>
<name>A0A4S8KX00_DENBC</name>
<feature type="domain" description="Tc1-like transposase DDE" evidence="1">
    <location>
        <begin position="155"/>
        <end position="227"/>
    </location>
</feature>
<dbReference type="GO" id="GO:0003676">
    <property type="term" value="F:nucleic acid binding"/>
    <property type="evidence" value="ECO:0007669"/>
    <property type="project" value="InterPro"/>
</dbReference>
<dbReference type="InterPro" id="IPR038717">
    <property type="entry name" value="Tc1-like_DDE_dom"/>
</dbReference>
<protein>
    <recommendedName>
        <fullName evidence="1">Tc1-like transposase DDE domain-containing protein</fullName>
    </recommendedName>
</protein>
<dbReference type="SUPFAM" id="SSF46689">
    <property type="entry name" value="Homeodomain-like"/>
    <property type="match status" value="1"/>
</dbReference>
<dbReference type="Proteomes" id="UP000297245">
    <property type="component" value="Unassembled WGS sequence"/>
</dbReference>
<dbReference type="PANTHER" id="PTHR46564">
    <property type="entry name" value="TRANSPOSASE"/>
    <property type="match status" value="1"/>
</dbReference>
<dbReference type="Pfam" id="PF13358">
    <property type="entry name" value="DDE_3"/>
    <property type="match status" value="1"/>
</dbReference>
<feature type="non-terminal residue" evidence="2">
    <location>
        <position position="228"/>
    </location>
</feature>
<dbReference type="InterPro" id="IPR036397">
    <property type="entry name" value="RNaseH_sf"/>
</dbReference>
<dbReference type="InterPro" id="IPR009057">
    <property type="entry name" value="Homeodomain-like_sf"/>
</dbReference>
<organism evidence="2 3">
    <name type="scientific">Dendrothele bispora (strain CBS 962.96)</name>
    <dbReference type="NCBI Taxonomy" id="1314807"/>
    <lineage>
        <taxon>Eukaryota</taxon>
        <taxon>Fungi</taxon>
        <taxon>Dikarya</taxon>
        <taxon>Basidiomycota</taxon>
        <taxon>Agaricomycotina</taxon>
        <taxon>Agaricomycetes</taxon>
        <taxon>Agaricomycetidae</taxon>
        <taxon>Agaricales</taxon>
        <taxon>Agaricales incertae sedis</taxon>
        <taxon>Dendrothele</taxon>
    </lineage>
</organism>
<accession>A0A4S8KX00</accession>
<dbReference type="AlphaFoldDB" id="A0A4S8KX00"/>
<evidence type="ECO:0000313" key="2">
    <source>
        <dbReference type="EMBL" id="THU80363.1"/>
    </source>
</evidence>
<gene>
    <name evidence="2" type="ORF">K435DRAFT_736293</name>
</gene>
<dbReference type="PANTHER" id="PTHR46564:SF1">
    <property type="entry name" value="TRANSPOSASE"/>
    <property type="match status" value="1"/>
</dbReference>
<dbReference type="OrthoDB" id="2266637at2759"/>
<dbReference type="EMBL" id="ML179911">
    <property type="protein sequence ID" value="THU80363.1"/>
    <property type="molecule type" value="Genomic_DNA"/>
</dbReference>
<evidence type="ECO:0000313" key="3">
    <source>
        <dbReference type="Proteomes" id="UP000297245"/>
    </source>
</evidence>
<evidence type="ECO:0000259" key="1">
    <source>
        <dbReference type="Pfam" id="PF13358"/>
    </source>
</evidence>